<keyword evidence="2" id="KW-0812">Transmembrane</keyword>
<proteinExistence type="predicted"/>
<feature type="transmembrane region" description="Helical" evidence="2">
    <location>
        <begin position="18"/>
        <end position="37"/>
    </location>
</feature>
<feature type="compositionally biased region" description="Low complexity" evidence="1">
    <location>
        <begin position="72"/>
        <end position="85"/>
    </location>
</feature>
<dbReference type="Proteomes" id="UP001187415">
    <property type="component" value="Unassembled WGS sequence"/>
</dbReference>
<evidence type="ECO:0000313" key="3">
    <source>
        <dbReference type="EMBL" id="KAK2830907.1"/>
    </source>
</evidence>
<keyword evidence="4" id="KW-1185">Reference proteome</keyword>
<evidence type="ECO:0000256" key="2">
    <source>
        <dbReference type="SAM" id="Phobius"/>
    </source>
</evidence>
<keyword evidence="2" id="KW-1133">Transmembrane helix</keyword>
<reference evidence="3" key="1">
    <citation type="submission" date="2023-07" db="EMBL/GenBank/DDBJ databases">
        <title>Chromosome-level Genome Assembly of Striped Snakehead (Channa striata).</title>
        <authorList>
            <person name="Liu H."/>
        </authorList>
    </citation>
    <scope>NUCLEOTIDE SEQUENCE</scope>
    <source>
        <strain evidence="3">Gz</strain>
        <tissue evidence="3">Muscle</tissue>
    </source>
</reference>
<dbReference type="EMBL" id="JAUPFM010000014">
    <property type="protein sequence ID" value="KAK2830907.1"/>
    <property type="molecule type" value="Genomic_DNA"/>
</dbReference>
<gene>
    <name evidence="3" type="ORF">Q5P01_018838</name>
</gene>
<dbReference type="AlphaFoldDB" id="A0AA88M8Q7"/>
<accession>A0AA88M8Q7</accession>
<evidence type="ECO:0000256" key="1">
    <source>
        <dbReference type="SAM" id="MobiDB-lite"/>
    </source>
</evidence>
<sequence>MSLTAPAASLLDTVWSPLYGVCGVAFFLLLLLLTFTISTRSCRCCKQGNEEMFPTYDVVEAGLRYQPTLGAESPSEPTAASSMTSFPVSGGLSSDHKPQQKDRRALTTPFQTGADHRSPVGKTKVHWQPDVSLGQTTTSGNTFLPPFVYNYTQRDCVFKEMQAGFRID</sequence>
<name>A0AA88M8Q7_CHASR</name>
<feature type="region of interest" description="Disordered" evidence="1">
    <location>
        <begin position="68"/>
        <end position="123"/>
    </location>
</feature>
<comment type="caution">
    <text evidence="3">The sequence shown here is derived from an EMBL/GenBank/DDBJ whole genome shotgun (WGS) entry which is preliminary data.</text>
</comment>
<feature type="compositionally biased region" description="Basic and acidic residues" evidence="1">
    <location>
        <begin position="94"/>
        <end position="105"/>
    </location>
</feature>
<keyword evidence="2" id="KW-0472">Membrane</keyword>
<evidence type="ECO:0000313" key="4">
    <source>
        <dbReference type="Proteomes" id="UP001187415"/>
    </source>
</evidence>
<organism evidence="3 4">
    <name type="scientific">Channa striata</name>
    <name type="common">Snakehead murrel</name>
    <name type="synonym">Ophicephalus striatus</name>
    <dbReference type="NCBI Taxonomy" id="64152"/>
    <lineage>
        <taxon>Eukaryota</taxon>
        <taxon>Metazoa</taxon>
        <taxon>Chordata</taxon>
        <taxon>Craniata</taxon>
        <taxon>Vertebrata</taxon>
        <taxon>Euteleostomi</taxon>
        <taxon>Actinopterygii</taxon>
        <taxon>Neopterygii</taxon>
        <taxon>Teleostei</taxon>
        <taxon>Neoteleostei</taxon>
        <taxon>Acanthomorphata</taxon>
        <taxon>Anabantaria</taxon>
        <taxon>Anabantiformes</taxon>
        <taxon>Channoidei</taxon>
        <taxon>Channidae</taxon>
        <taxon>Channa</taxon>
    </lineage>
</organism>
<protein>
    <submittedName>
        <fullName evidence="3">Uncharacterized protein</fullName>
    </submittedName>
</protein>